<accession>A0AAD3XH91</accession>
<dbReference type="AlphaFoldDB" id="A0AAD3XH91"/>
<evidence type="ECO:0000313" key="2">
    <source>
        <dbReference type="Proteomes" id="UP001279734"/>
    </source>
</evidence>
<reference evidence="1" key="1">
    <citation type="submission" date="2023-05" db="EMBL/GenBank/DDBJ databases">
        <title>Nepenthes gracilis genome sequencing.</title>
        <authorList>
            <person name="Fukushima K."/>
        </authorList>
    </citation>
    <scope>NUCLEOTIDE SEQUENCE</scope>
    <source>
        <strain evidence="1">SING2019-196</strain>
    </source>
</reference>
<name>A0AAD3XH91_NEPGR</name>
<sequence>MRNDFEAATLGRSRRMSRLRLSGIFIRHRTARMSLKFSLVSSNGHAPIGARVKRVSDKTKAPPTSLKFLPINRADDLILYSRQSSRRLSVSLRRTRTLDATSIPLASRTFLRYLPSSVGIEGHRSSGNQKLSIVYPQFQTSGVESAYIL</sequence>
<proteinExistence type="predicted"/>
<evidence type="ECO:0000313" key="1">
    <source>
        <dbReference type="EMBL" id="GMH04497.1"/>
    </source>
</evidence>
<dbReference type="EMBL" id="BSYO01000005">
    <property type="protein sequence ID" value="GMH04497.1"/>
    <property type="molecule type" value="Genomic_DNA"/>
</dbReference>
<protein>
    <submittedName>
        <fullName evidence="1">Uncharacterized protein</fullName>
    </submittedName>
</protein>
<gene>
    <name evidence="1" type="ORF">Nepgr_006337</name>
</gene>
<keyword evidence="2" id="KW-1185">Reference proteome</keyword>
<organism evidence="1 2">
    <name type="scientific">Nepenthes gracilis</name>
    <name type="common">Slender pitcher plant</name>
    <dbReference type="NCBI Taxonomy" id="150966"/>
    <lineage>
        <taxon>Eukaryota</taxon>
        <taxon>Viridiplantae</taxon>
        <taxon>Streptophyta</taxon>
        <taxon>Embryophyta</taxon>
        <taxon>Tracheophyta</taxon>
        <taxon>Spermatophyta</taxon>
        <taxon>Magnoliopsida</taxon>
        <taxon>eudicotyledons</taxon>
        <taxon>Gunneridae</taxon>
        <taxon>Pentapetalae</taxon>
        <taxon>Caryophyllales</taxon>
        <taxon>Nepenthaceae</taxon>
        <taxon>Nepenthes</taxon>
    </lineage>
</organism>
<comment type="caution">
    <text evidence="1">The sequence shown here is derived from an EMBL/GenBank/DDBJ whole genome shotgun (WGS) entry which is preliminary data.</text>
</comment>
<dbReference type="Proteomes" id="UP001279734">
    <property type="component" value="Unassembled WGS sequence"/>
</dbReference>